<sequence length="54" mass="5380">MVGALAAAWGVVVALLDQPTASNKRLTDRLCTTLLVACAAAVAGGGLAKITGLW</sequence>
<reference evidence="1" key="1">
    <citation type="submission" date="2021-03" db="EMBL/GenBank/DDBJ databases">
        <title>Whole genome shotgun sequence of Actinoplanes auranticolor NBRC 12245.</title>
        <authorList>
            <person name="Komaki H."/>
            <person name="Tamura T."/>
        </authorList>
    </citation>
    <scope>NUCLEOTIDE SEQUENCE</scope>
    <source>
        <strain evidence="1">NBRC 12245</strain>
    </source>
</reference>
<protein>
    <submittedName>
        <fullName evidence="1">Uncharacterized protein</fullName>
    </submittedName>
</protein>
<accession>A0A919SJH0</accession>
<organism evidence="1 2">
    <name type="scientific">Actinoplanes auranticolor</name>
    <dbReference type="NCBI Taxonomy" id="47988"/>
    <lineage>
        <taxon>Bacteria</taxon>
        <taxon>Bacillati</taxon>
        <taxon>Actinomycetota</taxon>
        <taxon>Actinomycetes</taxon>
        <taxon>Micromonosporales</taxon>
        <taxon>Micromonosporaceae</taxon>
        <taxon>Actinoplanes</taxon>
    </lineage>
</organism>
<keyword evidence="2" id="KW-1185">Reference proteome</keyword>
<dbReference type="Proteomes" id="UP000681340">
    <property type="component" value="Unassembled WGS sequence"/>
</dbReference>
<dbReference type="EMBL" id="BOQL01000048">
    <property type="protein sequence ID" value="GIM73890.1"/>
    <property type="molecule type" value="Genomic_DNA"/>
</dbReference>
<dbReference type="AlphaFoldDB" id="A0A919SJH0"/>
<evidence type="ECO:0000313" key="1">
    <source>
        <dbReference type="EMBL" id="GIM73890.1"/>
    </source>
</evidence>
<gene>
    <name evidence="1" type="ORF">Aau02nite_58130</name>
</gene>
<evidence type="ECO:0000313" key="2">
    <source>
        <dbReference type="Proteomes" id="UP000681340"/>
    </source>
</evidence>
<comment type="caution">
    <text evidence="1">The sequence shown here is derived from an EMBL/GenBank/DDBJ whole genome shotgun (WGS) entry which is preliminary data.</text>
</comment>
<name>A0A919SJH0_9ACTN</name>
<proteinExistence type="predicted"/>